<reference evidence="1" key="2">
    <citation type="submission" date="2020-09" db="EMBL/GenBank/DDBJ databases">
        <authorList>
            <person name="Kikuchi T."/>
        </authorList>
    </citation>
    <scope>NUCLEOTIDE SEQUENCE</scope>
    <source>
        <strain evidence="1">Ka4C1</strain>
    </source>
</reference>
<keyword evidence="3" id="KW-1185">Reference proteome</keyword>
<dbReference type="Proteomes" id="UP000582659">
    <property type="component" value="Unassembled WGS sequence"/>
</dbReference>
<organism evidence="2 4">
    <name type="scientific">Bursaphelenchus xylophilus</name>
    <name type="common">Pinewood nematode worm</name>
    <name type="synonym">Aphelenchoides xylophilus</name>
    <dbReference type="NCBI Taxonomy" id="6326"/>
    <lineage>
        <taxon>Eukaryota</taxon>
        <taxon>Metazoa</taxon>
        <taxon>Ecdysozoa</taxon>
        <taxon>Nematoda</taxon>
        <taxon>Chromadorea</taxon>
        <taxon>Rhabditida</taxon>
        <taxon>Tylenchina</taxon>
        <taxon>Tylenchomorpha</taxon>
        <taxon>Aphelenchoidea</taxon>
        <taxon>Aphelenchoididae</taxon>
        <taxon>Bursaphelenchus</taxon>
    </lineage>
</organism>
<gene>
    <name evidence="1" type="ORF">BXYJ_LOCUS7456</name>
</gene>
<evidence type="ECO:0000313" key="3">
    <source>
        <dbReference type="Proteomes" id="UP000659654"/>
    </source>
</evidence>
<reference evidence="4" key="1">
    <citation type="submission" date="2016-11" db="UniProtKB">
        <authorList>
            <consortium name="WormBaseParasite"/>
        </authorList>
    </citation>
    <scope>IDENTIFICATION</scope>
</reference>
<proteinExistence type="predicted"/>
<evidence type="ECO:0000313" key="4">
    <source>
        <dbReference type="WBParaSite" id="BXY_1542100.1"/>
    </source>
</evidence>
<dbReference type="EMBL" id="CAJFDI010000003">
    <property type="protein sequence ID" value="CAD5222488.1"/>
    <property type="molecule type" value="Genomic_DNA"/>
</dbReference>
<dbReference type="AlphaFoldDB" id="A0A1I7SQV8"/>
<dbReference type="WBParaSite" id="BXY_1542100.1">
    <property type="protein sequence ID" value="BXY_1542100.1"/>
    <property type="gene ID" value="BXY_1542100"/>
</dbReference>
<dbReference type="Proteomes" id="UP000659654">
    <property type="component" value="Unassembled WGS sequence"/>
</dbReference>
<name>A0A1I7SQV8_BURXY</name>
<sequence length="128" mass="14267">MPVGGCCAGFLTVPHQRTHCFRRPFCGIRRSLDLRVFARRYAPFCAERFRGSLTTPARHNLPSVFAPLLERRPRRHLSALCLPALPKDDPIAAVSAFFAFPPTPINNPFAFSPAPKPLPRTEKCSAQP</sequence>
<dbReference type="Proteomes" id="UP000095284">
    <property type="component" value="Unplaced"/>
</dbReference>
<evidence type="ECO:0000313" key="1">
    <source>
        <dbReference type="EMBL" id="CAD5222488.1"/>
    </source>
</evidence>
<protein>
    <submittedName>
        <fullName evidence="1">(pine wood nematode) hypothetical protein</fullName>
    </submittedName>
</protein>
<accession>A0A1I7SQV8</accession>
<dbReference type="EMBL" id="CAJFCV020000003">
    <property type="protein sequence ID" value="CAG9110461.1"/>
    <property type="molecule type" value="Genomic_DNA"/>
</dbReference>
<evidence type="ECO:0000313" key="2">
    <source>
        <dbReference type="Proteomes" id="UP000095284"/>
    </source>
</evidence>